<dbReference type="OrthoDB" id="420187at2759"/>
<evidence type="ECO:0000256" key="4">
    <source>
        <dbReference type="ARBA" id="ARBA00022670"/>
    </source>
</evidence>
<evidence type="ECO:0000256" key="7">
    <source>
        <dbReference type="ARBA" id="ARBA00022786"/>
    </source>
</evidence>
<feature type="compositionally biased region" description="Acidic residues" evidence="12">
    <location>
        <begin position="640"/>
        <end position="655"/>
    </location>
</feature>
<evidence type="ECO:0000256" key="3">
    <source>
        <dbReference type="ARBA" id="ARBA00012759"/>
    </source>
</evidence>
<dbReference type="SMART" id="SM00290">
    <property type="entry name" value="ZnF_UBP"/>
    <property type="match status" value="1"/>
</dbReference>
<dbReference type="GO" id="GO:0006508">
    <property type="term" value="P:proteolysis"/>
    <property type="evidence" value="ECO:0007669"/>
    <property type="project" value="UniProtKB-KW"/>
</dbReference>
<evidence type="ECO:0000256" key="5">
    <source>
        <dbReference type="ARBA" id="ARBA00022723"/>
    </source>
</evidence>
<dbReference type="GO" id="GO:0005829">
    <property type="term" value="C:cytosol"/>
    <property type="evidence" value="ECO:0007669"/>
    <property type="project" value="TreeGrafter"/>
</dbReference>
<keyword evidence="6 11" id="KW-0863">Zinc-finger</keyword>
<dbReference type="AlphaFoldDB" id="A0A9P6USX7"/>
<gene>
    <name evidence="15" type="primary">USP16_1</name>
    <name evidence="15" type="ORF">BGZ99_006059</name>
</gene>
<organism evidence="15 16">
    <name type="scientific">Dissophora globulifera</name>
    <dbReference type="NCBI Taxonomy" id="979702"/>
    <lineage>
        <taxon>Eukaryota</taxon>
        <taxon>Fungi</taxon>
        <taxon>Fungi incertae sedis</taxon>
        <taxon>Mucoromycota</taxon>
        <taxon>Mortierellomycotina</taxon>
        <taxon>Mortierellomycetes</taxon>
        <taxon>Mortierellales</taxon>
        <taxon>Mortierellaceae</taxon>
        <taxon>Dissophora</taxon>
    </lineage>
</organism>
<dbReference type="InterPro" id="IPR018200">
    <property type="entry name" value="USP_CS"/>
</dbReference>
<dbReference type="GO" id="GO:0016579">
    <property type="term" value="P:protein deubiquitination"/>
    <property type="evidence" value="ECO:0007669"/>
    <property type="project" value="InterPro"/>
</dbReference>
<keyword evidence="8 15" id="KW-0378">Hydrolase</keyword>
<keyword evidence="10" id="KW-0862">Zinc</keyword>
<evidence type="ECO:0000256" key="2">
    <source>
        <dbReference type="ARBA" id="ARBA00009085"/>
    </source>
</evidence>
<evidence type="ECO:0000259" key="13">
    <source>
        <dbReference type="PROSITE" id="PS50235"/>
    </source>
</evidence>
<feature type="compositionally biased region" description="Basic and acidic residues" evidence="12">
    <location>
        <begin position="26"/>
        <end position="35"/>
    </location>
</feature>
<dbReference type="Proteomes" id="UP000738325">
    <property type="component" value="Unassembled WGS sequence"/>
</dbReference>
<keyword evidence="9" id="KW-0788">Thiol protease</keyword>
<proteinExistence type="inferred from homology"/>
<evidence type="ECO:0000313" key="15">
    <source>
        <dbReference type="EMBL" id="KAG0317867.1"/>
    </source>
</evidence>
<feature type="compositionally biased region" description="Basic and acidic residues" evidence="12">
    <location>
        <begin position="656"/>
        <end position="694"/>
    </location>
</feature>
<feature type="compositionally biased region" description="Basic and acidic residues" evidence="12">
    <location>
        <begin position="625"/>
        <end position="639"/>
    </location>
</feature>
<feature type="domain" description="UBP-type" evidence="14">
    <location>
        <begin position="133"/>
        <end position="277"/>
    </location>
</feature>
<feature type="region of interest" description="Disordered" evidence="12">
    <location>
        <begin position="110"/>
        <end position="135"/>
    </location>
</feature>
<feature type="region of interest" description="Disordered" evidence="12">
    <location>
        <begin position="624"/>
        <end position="743"/>
    </location>
</feature>
<feature type="compositionally biased region" description="Basic and acidic residues" evidence="12">
    <location>
        <begin position="438"/>
        <end position="461"/>
    </location>
</feature>
<dbReference type="Gene3D" id="3.90.70.10">
    <property type="entry name" value="Cysteine proteinases"/>
    <property type="match status" value="1"/>
</dbReference>
<evidence type="ECO:0000256" key="8">
    <source>
        <dbReference type="ARBA" id="ARBA00022801"/>
    </source>
</evidence>
<dbReference type="Pfam" id="PF02148">
    <property type="entry name" value="zf-UBP"/>
    <property type="match status" value="1"/>
</dbReference>
<feature type="compositionally biased region" description="Acidic residues" evidence="12">
    <location>
        <begin position="707"/>
        <end position="716"/>
    </location>
</feature>
<evidence type="ECO:0000256" key="10">
    <source>
        <dbReference type="ARBA" id="ARBA00022833"/>
    </source>
</evidence>
<accession>A0A9P6USX7</accession>
<dbReference type="PANTHER" id="PTHR24006:SF888">
    <property type="entry name" value="UBIQUITIN CARBOXYL-TERMINAL HYDROLASE 30"/>
    <property type="match status" value="1"/>
</dbReference>
<protein>
    <recommendedName>
        <fullName evidence="3">ubiquitinyl hydrolase 1</fullName>
        <ecNumber evidence="3">3.4.19.12</ecNumber>
    </recommendedName>
</protein>
<evidence type="ECO:0000256" key="6">
    <source>
        <dbReference type="ARBA" id="ARBA00022771"/>
    </source>
</evidence>
<feature type="region of interest" description="Disordered" evidence="12">
    <location>
        <begin position="887"/>
        <end position="921"/>
    </location>
</feature>
<feature type="region of interest" description="Disordered" evidence="12">
    <location>
        <begin position="1"/>
        <end position="71"/>
    </location>
</feature>
<feature type="region of interest" description="Disordered" evidence="12">
    <location>
        <begin position="438"/>
        <end position="464"/>
    </location>
</feature>
<evidence type="ECO:0000256" key="11">
    <source>
        <dbReference type="PROSITE-ProRule" id="PRU00502"/>
    </source>
</evidence>
<dbReference type="PROSITE" id="PS00972">
    <property type="entry name" value="USP_1"/>
    <property type="match status" value="1"/>
</dbReference>
<feature type="compositionally biased region" description="Basic residues" evidence="12">
    <location>
        <begin position="863"/>
        <end position="872"/>
    </location>
</feature>
<name>A0A9P6USX7_9FUNG</name>
<dbReference type="InterPro" id="IPR050164">
    <property type="entry name" value="Peptidase_C19"/>
</dbReference>
<evidence type="ECO:0000256" key="12">
    <source>
        <dbReference type="SAM" id="MobiDB-lite"/>
    </source>
</evidence>
<dbReference type="SUPFAM" id="SSF54001">
    <property type="entry name" value="Cysteine proteinases"/>
    <property type="match status" value="1"/>
</dbReference>
<evidence type="ECO:0000256" key="9">
    <source>
        <dbReference type="ARBA" id="ARBA00022807"/>
    </source>
</evidence>
<dbReference type="EC" id="3.4.19.12" evidence="3"/>
<dbReference type="Pfam" id="PF00443">
    <property type="entry name" value="UCH"/>
    <property type="match status" value="1"/>
</dbReference>
<feature type="region of interest" description="Disordered" evidence="12">
    <location>
        <begin position="862"/>
        <end position="881"/>
    </location>
</feature>
<sequence length="951" mass="104220">MAKKKKGAGRHGQLDSSEVDALFEQVRAESSRKSADPTNSLSPPQPVVERDLAVLPRVAETGDSASGTESSLTAKATKIITTTTAATATTTTTTTTATATLALASTPASVDAAPEAEASSTLKQQPKSRGGDGKCQHIKSAISLPKLRKDVAHQKAWDHCAGCQSAEVKTTKKRAQQQRLEGSMADLSLRATEDAAAAKEALPAESLWMCLSCTEINCGRAIKGHALKHNDAKNKNHPLAINLGTMDCWCYGCDDQVVPSKNRNQLVQECQNLIEKTIQTKKAKQRSAANSAATQNKTHGSSSISVVAVASNLPKFKVLTPGLQNLGNTCFFNSVVQVLTETKSLKAILSEDEKDASTFPKSLAATTDAGLGPLTTNFKEFLHMMWKQQGGKIAPKEFFMQIAKKWKIFRGFQQQDSQELMRYLFDGIKQEELSMIKKQSAEEGEQQKKGDAAEGDVKNQKNDNLVEPPKFVPFIDSCFSGKLVSVIVCDTCKKCSYAFEDFYDLSLPIRGPAAQAGKASGSTSRARLLAQSRHTSIASSEAEPLTTKDSQATQGSVNLLPEAERPSETHMQHIEKLLSKIGESNSETLSIQRSLNQFTSVDCLDGENKFACENCYKVFGAGNEQSEKQESQEEEKEKQEEEEGEEEGKDDEDEDQSKVQDKETDESVDKDIGKDASEATKAVKAEDRADKDQATDSGTGSQSDQSSDSDDEEQEERTDKFGNTIPRKTLQKAAVKQPKKTEEPPKFIFRKGFKRYLISEMPQTMVLHLKRFEQSGRFGQMRKIEDYVEIPEELDMSPYYMPKHDIEDENSEARAGRGKADSMKYRLYGAVVHMGTLSGGHYINYVLSSKVSAPEVQEVAMNKKGKEKKGSKSHGNVDQGGVSDAQAAALETPENDAASSQEQAEEAAKEEGDGEDRDTRQWIACSDTNVRASSLKEVLESRAYLLFYERV</sequence>
<dbReference type="GO" id="GO:0004843">
    <property type="term" value="F:cysteine-type deubiquitinase activity"/>
    <property type="evidence" value="ECO:0007669"/>
    <property type="project" value="UniProtKB-EC"/>
</dbReference>
<feature type="compositionally biased region" description="Polar residues" evidence="12">
    <location>
        <begin position="118"/>
        <end position="127"/>
    </location>
</feature>
<comment type="similarity">
    <text evidence="2">Belongs to the peptidase C19 family.</text>
</comment>
<dbReference type="InterPro" id="IPR038765">
    <property type="entry name" value="Papain-like_cys_pep_sf"/>
</dbReference>
<dbReference type="SUPFAM" id="SSF57850">
    <property type="entry name" value="RING/U-box"/>
    <property type="match status" value="1"/>
</dbReference>
<evidence type="ECO:0000313" key="16">
    <source>
        <dbReference type="Proteomes" id="UP000738325"/>
    </source>
</evidence>
<dbReference type="EMBL" id="JAAAIP010000400">
    <property type="protein sequence ID" value="KAG0317867.1"/>
    <property type="molecule type" value="Genomic_DNA"/>
</dbReference>
<comment type="caution">
    <text evidence="15">The sequence shown here is derived from an EMBL/GenBank/DDBJ whole genome shotgun (WGS) entry which is preliminary data.</text>
</comment>
<dbReference type="PROSITE" id="PS50271">
    <property type="entry name" value="ZF_UBP"/>
    <property type="match status" value="1"/>
</dbReference>
<keyword evidence="5" id="KW-0479">Metal-binding</keyword>
<feature type="domain" description="USP" evidence="13">
    <location>
        <begin position="321"/>
        <end position="951"/>
    </location>
</feature>
<reference evidence="15" key="1">
    <citation type="journal article" date="2020" name="Fungal Divers.">
        <title>Resolving the Mortierellaceae phylogeny through synthesis of multi-gene phylogenetics and phylogenomics.</title>
        <authorList>
            <person name="Vandepol N."/>
            <person name="Liber J."/>
            <person name="Desiro A."/>
            <person name="Na H."/>
            <person name="Kennedy M."/>
            <person name="Barry K."/>
            <person name="Grigoriev I.V."/>
            <person name="Miller A.N."/>
            <person name="O'Donnell K."/>
            <person name="Stajich J.E."/>
            <person name="Bonito G."/>
        </authorList>
    </citation>
    <scope>NUCLEOTIDE SEQUENCE</scope>
    <source>
        <strain evidence="15">REB-010B</strain>
    </source>
</reference>
<dbReference type="PROSITE" id="PS50235">
    <property type="entry name" value="USP_3"/>
    <property type="match status" value="1"/>
</dbReference>
<dbReference type="InterPro" id="IPR001394">
    <property type="entry name" value="Peptidase_C19_UCH"/>
</dbReference>
<dbReference type="GO" id="GO:0008270">
    <property type="term" value="F:zinc ion binding"/>
    <property type="evidence" value="ECO:0007669"/>
    <property type="project" value="UniProtKB-KW"/>
</dbReference>
<keyword evidence="7" id="KW-0833">Ubl conjugation pathway</keyword>
<keyword evidence="4" id="KW-0645">Protease</keyword>
<evidence type="ECO:0000259" key="14">
    <source>
        <dbReference type="PROSITE" id="PS50271"/>
    </source>
</evidence>
<evidence type="ECO:0000256" key="1">
    <source>
        <dbReference type="ARBA" id="ARBA00000707"/>
    </source>
</evidence>
<dbReference type="InterPro" id="IPR001607">
    <property type="entry name" value="Znf_UBP"/>
</dbReference>
<keyword evidence="16" id="KW-1185">Reference proteome</keyword>
<dbReference type="InterPro" id="IPR013083">
    <property type="entry name" value="Znf_RING/FYVE/PHD"/>
</dbReference>
<dbReference type="InterPro" id="IPR028889">
    <property type="entry name" value="USP"/>
</dbReference>
<dbReference type="PANTHER" id="PTHR24006">
    <property type="entry name" value="UBIQUITIN CARBOXYL-TERMINAL HYDROLASE"/>
    <property type="match status" value="1"/>
</dbReference>
<comment type="catalytic activity">
    <reaction evidence="1">
        <text>Thiol-dependent hydrolysis of ester, thioester, amide, peptide and isopeptide bonds formed by the C-terminal Gly of ubiquitin (a 76-residue protein attached to proteins as an intracellular targeting signal).</text>
        <dbReference type="EC" id="3.4.19.12"/>
    </reaction>
</comment>
<dbReference type="GO" id="GO:0005634">
    <property type="term" value="C:nucleus"/>
    <property type="evidence" value="ECO:0007669"/>
    <property type="project" value="TreeGrafter"/>
</dbReference>
<dbReference type="Gene3D" id="3.30.40.10">
    <property type="entry name" value="Zinc/RING finger domain, C3HC4 (zinc finger)"/>
    <property type="match status" value="1"/>
</dbReference>
<feature type="region of interest" description="Disordered" evidence="12">
    <location>
        <begin position="532"/>
        <end position="553"/>
    </location>
</feature>